<dbReference type="AlphaFoldDB" id="A0A3P6CAG1"/>
<protein>
    <submittedName>
        <fullName evidence="1">Uncharacterized protein</fullName>
    </submittedName>
</protein>
<organism evidence="1">
    <name type="scientific">Brassica oleracea</name>
    <name type="common">Wild cabbage</name>
    <dbReference type="NCBI Taxonomy" id="3712"/>
    <lineage>
        <taxon>Eukaryota</taxon>
        <taxon>Viridiplantae</taxon>
        <taxon>Streptophyta</taxon>
        <taxon>Embryophyta</taxon>
        <taxon>Tracheophyta</taxon>
        <taxon>Spermatophyta</taxon>
        <taxon>Magnoliopsida</taxon>
        <taxon>eudicotyledons</taxon>
        <taxon>Gunneridae</taxon>
        <taxon>Pentapetalae</taxon>
        <taxon>rosids</taxon>
        <taxon>malvids</taxon>
        <taxon>Brassicales</taxon>
        <taxon>Brassicaceae</taxon>
        <taxon>Brassiceae</taxon>
        <taxon>Brassica</taxon>
    </lineage>
</organism>
<name>A0A3P6CAG1_BRAOL</name>
<proteinExistence type="predicted"/>
<evidence type="ECO:0000313" key="1">
    <source>
        <dbReference type="EMBL" id="VDD05442.1"/>
    </source>
</evidence>
<dbReference type="EMBL" id="LR031873">
    <property type="protein sequence ID" value="VDD05442.1"/>
    <property type="molecule type" value="Genomic_DNA"/>
</dbReference>
<sequence>MADPIKYFFCASYVGLQQHLPENTHVHRRLASFLHQNLIVVSLNLSHKFQEVDCQTPSCSS</sequence>
<gene>
    <name evidence="1" type="ORF">BOLC4T22508H</name>
</gene>
<accession>A0A3P6CAG1</accession>
<reference evidence="1" key="1">
    <citation type="submission" date="2018-11" db="EMBL/GenBank/DDBJ databases">
        <authorList>
            <consortium name="Genoscope - CEA"/>
            <person name="William W."/>
        </authorList>
    </citation>
    <scope>NUCLEOTIDE SEQUENCE</scope>
</reference>